<dbReference type="EMBL" id="JAHQCR010000059">
    <property type="protein sequence ID" value="MBU9722742.1"/>
    <property type="molecule type" value="Genomic_DNA"/>
</dbReference>
<proteinExistence type="predicted"/>
<dbReference type="PANTHER" id="PTHR43259">
    <property type="entry name" value="SPT10P"/>
    <property type="match status" value="1"/>
</dbReference>
<dbReference type="Gene3D" id="3.40.630.30">
    <property type="match status" value="1"/>
</dbReference>
<sequence>MSNKNIIQKIEELSINALPALQTQMVDGWILRFANGYTKRANSINPIYPSNEEIKDKIERMSKIYRDKNLKVVYKLTTNVIPVDLDSILDGAGYKLEGLTSVQLLPLNRVDEVEPASNVNINHHFDEKWFRAFCTLNNVKATDQTTLKKMLQSIVPEVCYVSIINNRNEPIACGMGVLDDEFIGLFDIVTDIKHRNKGYAKQLIFTLVNWGKKNGAENAYLQVVSTNRPALNLYSKLGFEEVYKYWYRIKD</sequence>
<evidence type="ECO:0000259" key="1">
    <source>
        <dbReference type="PROSITE" id="PS51186"/>
    </source>
</evidence>
<evidence type="ECO:0000313" key="3">
    <source>
        <dbReference type="Proteomes" id="UP000790580"/>
    </source>
</evidence>
<dbReference type="PANTHER" id="PTHR43259:SF1">
    <property type="entry name" value="N-ACETYLTRANSFERASE DOMAIN-CONTAINING PROTEIN"/>
    <property type="match status" value="1"/>
</dbReference>
<dbReference type="Pfam" id="PF24553">
    <property type="entry name" value="Rv0428c_C"/>
    <property type="match status" value="1"/>
</dbReference>
<dbReference type="CDD" id="cd04301">
    <property type="entry name" value="NAT_SF"/>
    <property type="match status" value="1"/>
</dbReference>
<accession>A0ABS6JZV3</accession>
<dbReference type="PROSITE" id="PS51186">
    <property type="entry name" value="GNAT"/>
    <property type="match status" value="1"/>
</dbReference>
<dbReference type="SUPFAM" id="SSF55729">
    <property type="entry name" value="Acyl-CoA N-acyltransferases (Nat)"/>
    <property type="match status" value="1"/>
</dbReference>
<keyword evidence="3" id="KW-1185">Reference proteome</keyword>
<feature type="domain" description="N-acetyltransferase" evidence="1">
    <location>
        <begin position="108"/>
        <end position="251"/>
    </location>
</feature>
<comment type="caution">
    <text evidence="2">The sequence shown here is derived from an EMBL/GenBank/DDBJ whole genome shotgun (WGS) entry which is preliminary data.</text>
</comment>
<dbReference type="InterPro" id="IPR052829">
    <property type="entry name" value="N-acetyltransferase_domain"/>
</dbReference>
<dbReference type="InterPro" id="IPR056935">
    <property type="entry name" value="Rv0428c-like_C"/>
</dbReference>
<name>A0ABS6JZV3_9BACI</name>
<protein>
    <submittedName>
        <fullName evidence="2">GNAT family N-acetyltransferase</fullName>
    </submittedName>
</protein>
<organism evidence="2 3">
    <name type="scientific">Evansella alkalicola</name>
    <dbReference type="NCBI Taxonomy" id="745819"/>
    <lineage>
        <taxon>Bacteria</taxon>
        <taxon>Bacillati</taxon>
        <taxon>Bacillota</taxon>
        <taxon>Bacilli</taxon>
        <taxon>Bacillales</taxon>
        <taxon>Bacillaceae</taxon>
        <taxon>Evansella</taxon>
    </lineage>
</organism>
<dbReference type="Proteomes" id="UP000790580">
    <property type="component" value="Unassembled WGS sequence"/>
</dbReference>
<dbReference type="RefSeq" id="WP_088076976.1">
    <property type="nucleotide sequence ID" value="NZ_JAHQCR010000059.1"/>
</dbReference>
<evidence type="ECO:0000313" key="2">
    <source>
        <dbReference type="EMBL" id="MBU9722742.1"/>
    </source>
</evidence>
<gene>
    <name evidence="2" type="ORF">KS407_15095</name>
</gene>
<reference evidence="2 3" key="1">
    <citation type="submission" date="2021-06" db="EMBL/GenBank/DDBJ databases">
        <title>Bacillus sp. RD4P76, an endophyte from a halophyte.</title>
        <authorList>
            <person name="Sun J.-Q."/>
        </authorList>
    </citation>
    <scope>NUCLEOTIDE SEQUENCE [LARGE SCALE GENOMIC DNA]</scope>
    <source>
        <strain evidence="2 3">JCM 17098</strain>
    </source>
</reference>
<dbReference type="InterPro" id="IPR000182">
    <property type="entry name" value="GNAT_dom"/>
</dbReference>
<dbReference type="InterPro" id="IPR016181">
    <property type="entry name" value="Acyl_CoA_acyltransferase"/>
</dbReference>